<dbReference type="Proteomes" id="UP000094065">
    <property type="component" value="Unassembled WGS sequence"/>
</dbReference>
<comment type="similarity">
    <text evidence="2">Belongs to the prokaryotic/mitochondrial release factor family.</text>
</comment>
<evidence type="ECO:0000256" key="3">
    <source>
        <dbReference type="ARBA" id="ARBA00022946"/>
    </source>
</evidence>
<comment type="subcellular location">
    <subcellularLocation>
        <location evidence="1">Mitochondrion</location>
    </subcellularLocation>
</comment>
<dbReference type="GeneID" id="30154273"/>
<gene>
    <name evidence="7" type="ORF">L202_02964</name>
</gene>
<keyword evidence="4" id="KW-0496">Mitochondrion</keyword>
<dbReference type="AlphaFoldDB" id="A0A1E3HWZ0"/>
<dbReference type="Pfam" id="PF00472">
    <property type="entry name" value="RF-1"/>
    <property type="match status" value="1"/>
</dbReference>
<dbReference type="InterPro" id="IPR045853">
    <property type="entry name" value="Pep_chain_release_fac_I_sf"/>
</dbReference>
<feature type="region of interest" description="Disordered" evidence="5">
    <location>
        <begin position="209"/>
        <end position="302"/>
    </location>
</feature>
<organism evidence="7 8">
    <name type="scientific">Cryptococcus amylolentus CBS 6039</name>
    <dbReference type="NCBI Taxonomy" id="1295533"/>
    <lineage>
        <taxon>Eukaryota</taxon>
        <taxon>Fungi</taxon>
        <taxon>Dikarya</taxon>
        <taxon>Basidiomycota</taxon>
        <taxon>Agaricomycotina</taxon>
        <taxon>Tremellomycetes</taxon>
        <taxon>Tremellales</taxon>
        <taxon>Cryptococcaceae</taxon>
        <taxon>Cryptococcus</taxon>
    </lineage>
</organism>
<evidence type="ECO:0000259" key="6">
    <source>
        <dbReference type="Pfam" id="PF00472"/>
    </source>
</evidence>
<proteinExistence type="inferred from homology"/>
<dbReference type="STRING" id="1295533.A0A1E3HWZ0"/>
<dbReference type="GO" id="GO:0005739">
    <property type="term" value="C:mitochondrion"/>
    <property type="evidence" value="ECO:0007669"/>
    <property type="project" value="UniProtKB-SubCell"/>
</dbReference>
<dbReference type="EMBL" id="AWGJ01000004">
    <property type="protein sequence ID" value="ODN80814.1"/>
    <property type="molecule type" value="Genomic_DNA"/>
</dbReference>
<evidence type="ECO:0000256" key="2">
    <source>
        <dbReference type="ARBA" id="ARBA00010835"/>
    </source>
</evidence>
<keyword evidence="3" id="KW-0809">Transit peptide</keyword>
<protein>
    <recommendedName>
        <fullName evidence="6">Prokaryotic-type class I peptide chain release factors domain-containing protein</fullName>
    </recommendedName>
</protein>
<evidence type="ECO:0000313" key="7">
    <source>
        <dbReference type="EMBL" id="ODN80814.1"/>
    </source>
</evidence>
<keyword evidence="8" id="KW-1185">Reference proteome</keyword>
<feature type="region of interest" description="Disordered" evidence="5">
    <location>
        <begin position="92"/>
        <end position="114"/>
    </location>
</feature>
<comment type="caution">
    <text evidence="7">The sequence shown here is derived from an EMBL/GenBank/DDBJ whole genome shotgun (WGS) entry which is preliminary data.</text>
</comment>
<dbReference type="RefSeq" id="XP_018995380.1">
    <property type="nucleotide sequence ID" value="XM_019136711.1"/>
</dbReference>
<dbReference type="InterPro" id="IPR000352">
    <property type="entry name" value="Pep_chain_release_fac_I"/>
</dbReference>
<evidence type="ECO:0000256" key="5">
    <source>
        <dbReference type="SAM" id="MobiDB-lite"/>
    </source>
</evidence>
<dbReference type="SUPFAM" id="SSF75620">
    <property type="entry name" value="Release factor"/>
    <property type="match status" value="1"/>
</dbReference>
<evidence type="ECO:0000256" key="1">
    <source>
        <dbReference type="ARBA" id="ARBA00004173"/>
    </source>
</evidence>
<dbReference type="OrthoDB" id="277888at2759"/>
<sequence>MTMFRPFLIPLRHPTRLVHHLHRPLPTPRSLPFLPLYPSSPTANALKAYSSKKRAREAEIEELGDDLFGDDSGEAGEGQGKVGEAWETVGQVSELGQESSRPEQAIPVKETPVRPRLPSSIKKLNRLLSRQAKFELLEEELDEKFVRGRGPGGQAINKTNSSVSLTHIPTGIRVQSQPTRSREENRKIARKILAEKLAVLKATGKLPGMAPEGDGIEGVSVDMGGDGEEDEKMSRKERRKKEEVKLSETYTKAEIRAAKERKRKADRAKKAKKKYGNGKRGQQEEEEGGEEGEEEQGLDKKD</sequence>
<dbReference type="GO" id="GO:0003747">
    <property type="term" value="F:translation release factor activity"/>
    <property type="evidence" value="ECO:0007669"/>
    <property type="project" value="InterPro"/>
</dbReference>
<evidence type="ECO:0000313" key="8">
    <source>
        <dbReference type="Proteomes" id="UP000094065"/>
    </source>
</evidence>
<dbReference type="InterPro" id="IPR052405">
    <property type="entry name" value="Mito_Transl_Release_Factor"/>
</dbReference>
<feature type="domain" description="Prokaryotic-type class I peptide chain release factors" evidence="6">
    <location>
        <begin position="133"/>
        <end position="199"/>
    </location>
</feature>
<evidence type="ECO:0000256" key="4">
    <source>
        <dbReference type="ARBA" id="ARBA00023128"/>
    </source>
</evidence>
<feature type="compositionally biased region" description="Basic residues" evidence="5">
    <location>
        <begin position="259"/>
        <end position="277"/>
    </location>
</feature>
<dbReference type="FunFam" id="3.30.160.20:FF:000065">
    <property type="entry name" value="Peptidyl-tRNA hydrolase domain protein"/>
    <property type="match status" value="1"/>
</dbReference>
<reference evidence="7 8" key="1">
    <citation type="submission" date="2016-06" db="EMBL/GenBank/DDBJ databases">
        <title>Evolution of pathogenesis and genome organization in the Tremellales.</title>
        <authorList>
            <person name="Cuomo C."/>
            <person name="Litvintseva A."/>
            <person name="Heitman J."/>
            <person name="Chen Y."/>
            <person name="Sun S."/>
            <person name="Springer D."/>
            <person name="Dromer F."/>
            <person name="Young S."/>
            <person name="Zeng Q."/>
            <person name="Chapman S."/>
            <person name="Gujja S."/>
            <person name="Saif S."/>
            <person name="Birren B."/>
        </authorList>
    </citation>
    <scope>NUCLEOTIDE SEQUENCE [LARGE SCALE GENOMIC DNA]</scope>
    <source>
        <strain evidence="7 8">CBS 6039</strain>
    </source>
</reference>
<feature type="compositionally biased region" description="Basic and acidic residues" evidence="5">
    <location>
        <begin position="240"/>
        <end position="258"/>
    </location>
</feature>
<dbReference type="PANTHER" id="PTHR46203">
    <property type="entry name" value="PROBABLE PEPTIDE CHAIN RELEASE FACTOR C12ORF65"/>
    <property type="match status" value="1"/>
</dbReference>
<dbReference type="PANTHER" id="PTHR46203:SF1">
    <property type="entry name" value="MITOCHONDRIAL TRANSLATION RELEASE FACTOR IN RESCUE"/>
    <property type="match status" value="1"/>
</dbReference>
<feature type="compositionally biased region" description="Acidic residues" evidence="5">
    <location>
        <begin position="284"/>
        <end position="296"/>
    </location>
</feature>
<dbReference type="Gene3D" id="3.30.160.20">
    <property type="match status" value="1"/>
</dbReference>
<dbReference type="GO" id="GO:0032543">
    <property type="term" value="P:mitochondrial translation"/>
    <property type="evidence" value="ECO:0007669"/>
    <property type="project" value="UniProtKB-ARBA"/>
</dbReference>
<accession>A0A1E3HWZ0</accession>
<name>A0A1E3HWZ0_9TREE</name>